<feature type="compositionally biased region" description="Low complexity" evidence="1">
    <location>
        <begin position="350"/>
        <end position="360"/>
    </location>
</feature>
<evidence type="ECO:0000313" key="3">
    <source>
        <dbReference type="Proteomes" id="UP001221757"/>
    </source>
</evidence>
<keyword evidence="3" id="KW-1185">Reference proteome</keyword>
<feature type="region of interest" description="Disordered" evidence="1">
    <location>
        <begin position="37"/>
        <end position="59"/>
    </location>
</feature>
<sequence length="375" mass="40249">MSIILGWNRATESMCALAALVIREALRRITQQNINRQVAHEPLEPPSGSRNVRKRVAPPSKNDVNGCEWLVGATCLLFLRTVREPLGGSSGSDSGGTCAHADGSDTGKINSGRRSLTTGVGTESPITTTGGSSRRVVTPTLNRGIFPVGDRKSEIAAACKLETSLRRSSRWGDAQFGALGAGYTWGEKIVDLLEITMELRWSLEIPRRVPASLTRSDHDAGAQGSMGEGIRIHASASCTPDGCRAQKDSICATGRALWQWVSAHWDLALCTPSVQAVEGKQGQKGDQEAAVLQLEGRRDWWEWDLGNPRLRSANARSWDSTPIVGLAYIRPSIDQLQPRACTTQWAPRQAVAPPVGPAASGKGGPRGSPPHKISI</sequence>
<comment type="caution">
    <text evidence="2">The sequence shown here is derived from an EMBL/GenBank/DDBJ whole genome shotgun (WGS) entry which is preliminary data.</text>
</comment>
<feature type="compositionally biased region" description="Polar residues" evidence="1">
    <location>
        <begin position="107"/>
        <end position="132"/>
    </location>
</feature>
<gene>
    <name evidence="2" type="ORF">B0H17DRAFT_1135539</name>
</gene>
<dbReference type="EMBL" id="JARKIE010000078">
    <property type="protein sequence ID" value="KAJ7688566.1"/>
    <property type="molecule type" value="Genomic_DNA"/>
</dbReference>
<evidence type="ECO:0000313" key="2">
    <source>
        <dbReference type="EMBL" id="KAJ7688566.1"/>
    </source>
</evidence>
<dbReference type="Proteomes" id="UP001221757">
    <property type="component" value="Unassembled WGS sequence"/>
</dbReference>
<reference evidence="2" key="1">
    <citation type="submission" date="2023-03" db="EMBL/GenBank/DDBJ databases">
        <title>Massive genome expansion in bonnet fungi (Mycena s.s.) driven by repeated elements and novel gene families across ecological guilds.</title>
        <authorList>
            <consortium name="Lawrence Berkeley National Laboratory"/>
            <person name="Harder C.B."/>
            <person name="Miyauchi S."/>
            <person name="Viragh M."/>
            <person name="Kuo A."/>
            <person name="Thoen E."/>
            <person name="Andreopoulos B."/>
            <person name="Lu D."/>
            <person name="Skrede I."/>
            <person name="Drula E."/>
            <person name="Henrissat B."/>
            <person name="Morin E."/>
            <person name="Kohler A."/>
            <person name="Barry K."/>
            <person name="LaButti K."/>
            <person name="Morin E."/>
            <person name="Salamov A."/>
            <person name="Lipzen A."/>
            <person name="Mereny Z."/>
            <person name="Hegedus B."/>
            <person name="Baldrian P."/>
            <person name="Stursova M."/>
            <person name="Weitz H."/>
            <person name="Taylor A."/>
            <person name="Grigoriev I.V."/>
            <person name="Nagy L.G."/>
            <person name="Martin F."/>
            <person name="Kauserud H."/>
        </authorList>
    </citation>
    <scope>NUCLEOTIDE SEQUENCE</scope>
    <source>
        <strain evidence="2">CBHHK067</strain>
    </source>
</reference>
<feature type="region of interest" description="Disordered" evidence="1">
    <location>
        <begin position="347"/>
        <end position="375"/>
    </location>
</feature>
<feature type="region of interest" description="Disordered" evidence="1">
    <location>
        <begin position="88"/>
        <end position="136"/>
    </location>
</feature>
<organism evidence="2 3">
    <name type="scientific">Mycena rosella</name>
    <name type="common">Pink bonnet</name>
    <name type="synonym">Agaricus rosellus</name>
    <dbReference type="NCBI Taxonomy" id="1033263"/>
    <lineage>
        <taxon>Eukaryota</taxon>
        <taxon>Fungi</taxon>
        <taxon>Dikarya</taxon>
        <taxon>Basidiomycota</taxon>
        <taxon>Agaricomycotina</taxon>
        <taxon>Agaricomycetes</taxon>
        <taxon>Agaricomycetidae</taxon>
        <taxon>Agaricales</taxon>
        <taxon>Marasmiineae</taxon>
        <taxon>Mycenaceae</taxon>
        <taxon>Mycena</taxon>
    </lineage>
</organism>
<name>A0AAD7GFD9_MYCRO</name>
<dbReference type="AlphaFoldDB" id="A0AAD7GFD9"/>
<proteinExistence type="predicted"/>
<evidence type="ECO:0000256" key="1">
    <source>
        <dbReference type="SAM" id="MobiDB-lite"/>
    </source>
</evidence>
<accession>A0AAD7GFD9</accession>
<protein>
    <submittedName>
        <fullName evidence="2">Uncharacterized protein</fullName>
    </submittedName>
</protein>